<protein>
    <submittedName>
        <fullName evidence="2">Uncharacterized protein</fullName>
    </submittedName>
</protein>
<proteinExistence type="predicted"/>
<evidence type="ECO:0000313" key="3">
    <source>
        <dbReference type="Proteomes" id="UP000215914"/>
    </source>
</evidence>
<accession>A0A9K3GUY7</accession>
<dbReference type="EMBL" id="MNCJ02000332">
    <property type="protein sequence ID" value="KAF5755923.1"/>
    <property type="molecule type" value="Genomic_DNA"/>
</dbReference>
<feature type="region of interest" description="Disordered" evidence="1">
    <location>
        <begin position="46"/>
        <end position="81"/>
    </location>
</feature>
<feature type="compositionally biased region" description="Basic and acidic residues" evidence="1">
    <location>
        <begin position="46"/>
        <end position="66"/>
    </location>
</feature>
<evidence type="ECO:0000256" key="1">
    <source>
        <dbReference type="SAM" id="MobiDB-lite"/>
    </source>
</evidence>
<comment type="caution">
    <text evidence="2">The sequence shown here is derived from an EMBL/GenBank/DDBJ whole genome shotgun (WGS) entry which is preliminary data.</text>
</comment>
<dbReference type="PANTHER" id="PTHR46410">
    <property type="entry name" value="AT-RICH INTERACTIVE DOMAIN-CONTAINING PROTEIN 2"/>
    <property type="match status" value="1"/>
</dbReference>
<organism evidence="2 3">
    <name type="scientific">Helianthus annuus</name>
    <name type="common">Common sunflower</name>
    <dbReference type="NCBI Taxonomy" id="4232"/>
    <lineage>
        <taxon>Eukaryota</taxon>
        <taxon>Viridiplantae</taxon>
        <taxon>Streptophyta</taxon>
        <taxon>Embryophyta</taxon>
        <taxon>Tracheophyta</taxon>
        <taxon>Spermatophyta</taxon>
        <taxon>Magnoliopsida</taxon>
        <taxon>eudicotyledons</taxon>
        <taxon>Gunneridae</taxon>
        <taxon>Pentapetalae</taxon>
        <taxon>asterids</taxon>
        <taxon>campanulids</taxon>
        <taxon>Asterales</taxon>
        <taxon>Asteraceae</taxon>
        <taxon>Asteroideae</taxon>
        <taxon>Heliantheae alliance</taxon>
        <taxon>Heliantheae</taxon>
        <taxon>Helianthus</taxon>
    </lineage>
</organism>
<feature type="compositionally biased region" description="Polar residues" evidence="1">
    <location>
        <begin position="72"/>
        <end position="81"/>
    </location>
</feature>
<reference evidence="2" key="2">
    <citation type="submission" date="2020-06" db="EMBL/GenBank/DDBJ databases">
        <title>Helianthus annuus Genome sequencing and assembly Release 2.</title>
        <authorList>
            <person name="Gouzy J."/>
            <person name="Langlade N."/>
            <person name="Munos S."/>
        </authorList>
    </citation>
    <scope>NUCLEOTIDE SEQUENCE</scope>
    <source>
        <tissue evidence="2">Leaves</tissue>
    </source>
</reference>
<dbReference type="AlphaFoldDB" id="A0A9K3GUY7"/>
<gene>
    <name evidence="2" type="ORF">HanXRQr2_Chr17g0808491</name>
</gene>
<dbReference type="PANTHER" id="PTHR46410:SF26">
    <property type="entry name" value="BULB-TYPE LECTIN DOMAIN-CONTAINING PROTEIN-RELATED"/>
    <property type="match status" value="1"/>
</dbReference>
<name>A0A9K3GUY7_HELAN</name>
<dbReference type="Proteomes" id="UP000215914">
    <property type="component" value="Unassembled WGS sequence"/>
</dbReference>
<sequence length="164" mass="18913">MWAMIAKDTGFEYEDGEYMRLIYAMYLDVLVYYYKFKVTQERAIGKEDEKTVDPRQSKSDGDKEVITDEVQTETAECSTSTGAVEKEVSHYALFTNQTGRVSGLQEQSEAIQDIAEDHYVFYGGSDWHGLKKLQRKRFDFSRAKKAVNEANNSVLKNFLKPNYV</sequence>
<reference evidence="2" key="1">
    <citation type="journal article" date="2017" name="Nature">
        <title>The sunflower genome provides insights into oil metabolism, flowering and Asterid evolution.</title>
        <authorList>
            <person name="Badouin H."/>
            <person name="Gouzy J."/>
            <person name="Grassa C.J."/>
            <person name="Murat F."/>
            <person name="Staton S.E."/>
            <person name="Cottret L."/>
            <person name="Lelandais-Briere C."/>
            <person name="Owens G.L."/>
            <person name="Carrere S."/>
            <person name="Mayjonade B."/>
            <person name="Legrand L."/>
            <person name="Gill N."/>
            <person name="Kane N.C."/>
            <person name="Bowers J.E."/>
            <person name="Hubner S."/>
            <person name="Bellec A."/>
            <person name="Berard A."/>
            <person name="Berges H."/>
            <person name="Blanchet N."/>
            <person name="Boniface M.C."/>
            <person name="Brunel D."/>
            <person name="Catrice O."/>
            <person name="Chaidir N."/>
            <person name="Claudel C."/>
            <person name="Donnadieu C."/>
            <person name="Faraut T."/>
            <person name="Fievet G."/>
            <person name="Helmstetter N."/>
            <person name="King M."/>
            <person name="Knapp S.J."/>
            <person name="Lai Z."/>
            <person name="Le Paslier M.C."/>
            <person name="Lippi Y."/>
            <person name="Lorenzon L."/>
            <person name="Mandel J.R."/>
            <person name="Marage G."/>
            <person name="Marchand G."/>
            <person name="Marquand E."/>
            <person name="Bret-Mestries E."/>
            <person name="Morien E."/>
            <person name="Nambeesan S."/>
            <person name="Nguyen T."/>
            <person name="Pegot-Espagnet P."/>
            <person name="Pouilly N."/>
            <person name="Raftis F."/>
            <person name="Sallet E."/>
            <person name="Schiex T."/>
            <person name="Thomas J."/>
            <person name="Vandecasteele C."/>
            <person name="Vares D."/>
            <person name="Vear F."/>
            <person name="Vautrin S."/>
            <person name="Crespi M."/>
            <person name="Mangin B."/>
            <person name="Burke J.M."/>
            <person name="Salse J."/>
            <person name="Munos S."/>
            <person name="Vincourt P."/>
            <person name="Rieseberg L.H."/>
            <person name="Langlade N.B."/>
        </authorList>
    </citation>
    <scope>NUCLEOTIDE SEQUENCE</scope>
    <source>
        <tissue evidence="2">Leaves</tissue>
    </source>
</reference>
<dbReference type="Gramene" id="mRNA:HanXRQr2_Chr17g0808491">
    <property type="protein sequence ID" value="CDS:HanXRQr2_Chr17g0808491.1"/>
    <property type="gene ID" value="HanXRQr2_Chr17g0808491"/>
</dbReference>
<evidence type="ECO:0000313" key="2">
    <source>
        <dbReference type="EMBL" id="KAF5755923.1"/>
    </source>
</evidence>
<keyword evidence="3" id="KW-1185">Reference proteome</keyword>